<proteinExistence type="predicted"/>
<protein>
    <submittedName>
        <fullName evidence="2">Putative suppressor protein srp40 protein</fullName>
    </submittedName>
</protein>
<accession>A0A0B1PAR1</accession>
<keyword evidence="3" id="KW-1185">Reference proteome</keyword>
<dbReference type="Proteomes" id="UP000030854">
    <property type="component" value="Unassembled WGS sequence"/>
</dbReference>
<reference evidence="2 3" key="1">
    <citation type="journal article" date="2014" name="BMC Genomics">
        <title>Adaptive genomic structural variation in the grape powdery mildew pathogen, Erysiphe necator.</title>
        <authorList>
            <person name="Jones L."/>
            <person name="Riaz S."/>
            <person name="Morales-Cruz A."/>
            <person name="Amrine K.C."/>
            <person name="McGuire B."/>
            <person name="Gubler W.D."/>
            <person name="Walker M.A."/>
            <person name="Cantu D."/>
        </authorList>
    </citation>
    <scope>NUCLEOTIDE SEQUENCE [LARGE SCALE GENOMIC DNA]</scope>
    <source>
        <strain evidence="3">c</strain>
    </source>
</reference>
<dbReference type="EMBL" id="JNVN01000438">
    <property type="protein sequence ID" value="KHJ35303.1"/>
    <property type="molecule type" value="Genomic_DNA"/>
</dbReference>
<evidence type="ECO:0000313" key="3">
    <source>
        <dbReference type="Proteomes" id="UP000030854"/>
    </source>
</evidence>
<feature type="compositionally biased region" description="Polar residues" evidence="1">
    <location>
        <begin position="107"/>
        <end position="124"/>
    </location>
</feature>
<dbReference type="HOGENOM" id="CLU_1012643_0_0_1"/>
<feature type="region of interest" description="Disordered" evidence="1">
    <location>
        <begin position="107"/>
        <end position="132"/>
    </location>
</feature>
<comment type="caution">
    <text evidence="2">The sequence shown here is derived from an EMBL/GenBank/DDBJ whole genome shotgun (WGS) entry which is preliminary data.</text>
</comment>
<sequence>MTHDLKLLHEPKIMDNSDYIRLHITPLNPKLLQTYIPASIRENVRNISYHEIQTFPENNYGFIELPRTDAERIRKKLHGSIIKNVKVRIEVARPIQYKATILSPQESENLATKNSPPSQTASTKTLEDRSKKRINQLPGVDIGIRHVKRGWTVPAHELKKINHRDKPLVRKAVVKSKFTPGRECLFKLVLPSNLVISAQQASQASKRKRKPNEFLVHEFSKTKKYATFLRDNNNPASTDAMNRVVAKYVEREGWFDQQNNLIEKVTPLKLQNLKL</sequence>
<gene>
    <name evidence="2" type="ORF">EV44_g2296</name>
</gene>
<evidence type="ECO:0000256" key="1">
    <source>
        <dbReference type="SAM" id="MobiDB-lite"/>
    </source>
</evidence>
<dbReference type="AlphaFoldDB" id="A0A0B1PAR1"/>
<dbReference type="STRING" id="52586.A0A0B1PAR1"/>
<name>A0A0B1PAR1_UNCNE</name>
<organism evidence="2 3">
    <name type="scientific">Uncinula necator</name>
    <name type="common">Grape powdery mildew</name>
    <dbReference type="NCBI Taxonomy" id="52586"/>
    <lineage>
        <taxon>Eukaryota</taxon>
        <taxon>Fungi</taxon>
        <taxon>Dikarya</taxon>
        <taxon>Ascomycota</taxon>
        <taxon>Pezizomycotina</taxon>
        <taxon>Leotiomycetes</taxon>
        <taxon>Erysiphales</taxon>
        <taxon>Erysiphaceae</taxon>
        <taxon>Erysiphe</taxon>
    </lineage>
</organism>
<evidence type="ECO:0000313" key="2">
    <source>
        <dbReference type="EMBL" id="KHJ35303.1"/>
    </source>
</evidence>